<keyword evidence="2" id="KW-0808">Transferase</keyword>
<dbReference type="SUPFAM" id="SSF53335">
    <property type="entry name" value="S-adenosyl-L-methionine-dependent methyltransferases"/>
    <property type="match status" value="1"/>
</dbReference>
<dbReference type="EMBL" id="WMEY01000005">
    <property type="protein sequence ID" value="MYL64907.1"/>
    <property type="molecule type" value="Genomic_DNA"/>
</dbReference>
<dbReference type="Proteomes" id="UP000447833">
    <property type="component" value="Unassembled WGS sequence"/>
</dbReference>
<accession>A0A845F2L9</accession>
<proteinExistence type="predicted"/>
<dbReference type="InterPro" id="IPR013216">
    <property type="entry name" value="Methyltransf_11"/>
</dbReference>
<dbReference type="CDD" id="cd02440">
    <property type="entry name" value="AdoMet_MTases"/>
    <property type="match status" value="1"/>
</dbReference>
<organism evidence="2 3">
    <name type="scientific">Guptibacillus hwajinpoensis</name>
    <dbReference type="NCBI Taxonomy" id="208199"/>
    <lineage>
        <taxon>Bacteria</taxon>
        <taxon>Bacillati</taxon>
        <taxon>Bacillota</taxon>
        <taxon>Bacilli</taxon>
        <taxon>Bacillales</taxon>
        <taxon>Guptibacillaceae</taxon>
        <taxon>Guptibacillus</taxon>
    </lineage>
</organism>
<evidence type="ECO:0000259" key="1">
    <source>
        <dbReference type="Pfam" id="PF08241"/>
    </source>
</evidence>
<protein>
    <submittedName>
        <fullName evidence="2">Methyltransferase domain-containing protein</fullName>
    </submittedName>
</protein>
<name>A0A845F2L9_9BACL</name>
<dbReference type="PANTHER" id="PTHR43861">
    <property type="entry name" value="TRANS-ACONITATE 2-METHYLTRANSFERASE-RELATED"/>
    <property type="match status" value="1"/>
</dbReference>
<evidence type="ECO:0000313" key="2">
    <source>
        <dbReference type="EMBL" id="MYL64907.1"/>
    </source>
</evidence>
<reference evidence="2 3" key="1">
    <citation type="submission" date="2019-11" db="EMBL/GenBank/DDBJ databases">
        <title>Genome sequences of 17 halophilic strains isolated from different environments.</title>
        <authorList>
            <person name="Furrow R.E."/>
        </authorList>
    </citation>
    <scope>NUCLEOTIDE SEQUENCE [LARGE SCALE GENOMIC DNA]</scope>
    <source>
        <strain evidence="2 3">22506_14_FS</strain>
    </source>
</reference>
<keyword evidence="2" id="KW-0489">Methyltransferase</keyword>
<dbReference type="GO" id="GO:0008757">
    <property type="term" value="F:S-adenosylmethionine-dependent methyltransferase activity"/>
    <property type="evidence" value="ECO:0007669"/>
    <property type="project" value="InterPro"/>
</dbReference>
<dbReference type="GO" id="GO:0032259">
    <property type="term" value="P:methylation"/>
    <property type="evidence" value="ECO:0007669"/>
    <property type="project" value="UniProtKB-KW"/>
</dbReference>
<dbReference type="Gene3D" id="3.40.50.150">
    <property type="entry name" value="Vaccinia Virus protein VP39"/>
    <property type="match status" value="1"/>
</dbReference>
<dbReference type="Pfam" id="PF08241">
    <property type="entry name" value="Methyltransf_11"/>
    <property type="match status" value="1"/>
</dbReference>
<evidence type="ECO:0000313" key="3">
    <source>
        <dbReference type="Proteomes" id="UP000447833"/>
    </source>
</evidence>
<comment type="caution">
    <text evidence="2">The sequence shown here is derived from an EMBL/GenBank/DDBJ whole genome shotgun (WGS) entry which is preliminary data.</text>
</comment>
<gene>
    <name evidence="2" type="ORF">GLW07_16225</name>
</gene>
<dbReference type="PANTHER" id="PTHR43861:SF1">
    <property type="entry name" value="TRANS-ACONITATE 2-METHYLTRANSFERASE"/>
    <property type="match status" value="1"/>
</dbReference>
<dbReference type="RefSeq" id="WP_160920304.1">
    <property type="nucleotide sequence ID" value="NZ_WMEY01000005.1"/>
</dbReference>
<dbReference type="AlphaFoldDB" id="A0A845F2L9"/>
<feature type="domain" description="Methyltransferase type 11" evidence="1">
    <location>
        <begin position="50"/>
        <end position="144"/>
    </location>
</feature>
<sequence length="241" mass="27535">MEYGGSSVYDHNDFYEQYMARRHREESPNKVIEYPALMSLLGDVTDQTILDLGCGDASLGESLLSKQCEEYIGVDGSQNMVKQAELKLKGTKGSVVHTSLETYSYPAGVFDRVVSQLVLHYIEDLESIVKNVYVTLKPGGKFVFSVLHPVMTASFKSMTGKRTDWIVDDYFDTGKRIEPWIGEQVVKYHRTIEDYFFILQGAGFTIQGLKEGTPQRENFQNEEEFKRRQRIPLFLIISCIK</sequence>
<dbReference type="InterPro" id="IPR029063">
    <property type="entry name" value="SAM-dependent_MTases_sf"/>
</dbReference>